<dbReference type="GO" id="GO:0005524">
    <property type="term" value="F:ATP binding"/>
    <property type="evidence" value="ECO:0007669"/>
    <property type="project" value="UniProtKB-KW"/>
</dbReference>
<dbReference type="AlphaFoldDB" id="A0A0J8B131"/>
<evidence type="ECO:0000256" key="2">
    <source>
        <dbReference type="ARBA" id="ARBA00022840"/>
    </source>
</evidence>
<evidence type="ECO:0000256" key="1">
    <source>
        <dbReference type="ARBA" id="ARBA00022741"/>
    </source>
</evidence>
<dbReference type="eggNOG" id="KOG1190">
    <property type="taxonomic scope" value="Eukaryota"/>
</dbReference>
<organism evidence="3 4">
    <name type="scientific">Beta vulgaris subsp. vulgaris</name>
    <name type="common">Beet</name>
    <dbReference type="NCBI Taxonomy" id="3555"/>
    <lineage>
        <taxon>Eukaryota</taxon>
        <taxon>Viridiplantae</taxon>
        <taxon>Streptophyta</taxon>
        <taxon>Embryophyta</taxon>
        <taxon>Tracheophyta</taxon>
        <taxon>Spermatophyta</taxon>
        <taxon>Magnoliopsida</taxon>
        <taxon>eudicotyledons</taxon>
        <taxon>Gunneridae</taxon>
        <taxon>Pentapetalae</taxon>
        <taxon>Caryophyllales</taxon>
        <taxon>Chenopodiaceae</taxon>
        <taxon>Betoideae</taxon>
        <taxon>Beta</taxon>
    </lineage>
</organism>
<keyword evidence="1" id="KW-0547">Nucleotide-binding</keyword>
<protein>
    <recommendedName>
        <fullName evidence="5">Proteasomal ATPase OB C-terminal domain-containing protein</fullName>
    </recommendedName>
</protein>
<dbReference type="Gramene" id="KMS94696">
    <property type="protein sequence ID" value="KMS94696"/>
    <property type="gene ID" value="BVRB_016190"/>
</dbReference>
<evidence type="ECO:0008006" key="5">
    <source>
        <dbReference type="Google" id="ProtNLM"/>
    </source>
</evidence>
<name>A0A0J8B131_BETVV</name>
<accession>A0A0J8B131</accession>
<dbReference type="PANTHER" id="PTHR23073">
    <property type="entry name" value="26S PROTEASOME REGULATORY SUBUNIT"/>
    <property type="match status" value="1"/>
</dbReference>
<evidence type="ECO:0000313" key="4">
    <source>
        <dbReference type="Proteomes" id="UP000035740"/>
    </source>
</evidence>
<dbReference type="Proteomes" id="UP000035740">
    <property type="component" value="Unassembled WGS sequence"/>
</dbReference>
<dbReference type="InterPro" id="IPR050221">
    <property type="entry name" value="26S_Proteasome_ATPase"/>
</dbReference>
<dbReference type="OrthoDB" id="1699296at2759"/>
<evidence type="ECO:0000313" key="3">
    <source>
        <dbReference type="EMBL" id="KMS94696.1"/>
    </source>
</evidence>
<reference evidence="3 4" key="1">
    <citation type="journal article" date="2014" name="Nature">
        <title>The genome of the recently domesticated crop plant sugar beet (Beta vulgaris).</title>
        <authorList>
            <person name="Dohm J.C."/>
            <person name="Minoche A.E."/>
            <person name="Holtgrawe D."/>
            <person name="Capella-Gutierrez S."/>
            <person name="Zakrzewski F."/>
            <person name="Tafer H."/>
            <person name="Rupp O."/>
            <person name="Sorensen T.R."/>
            <person name="Stracke R."/>
            <person name="Reinhardt R."/>
            <person name="Goesmann A."/>
            <person name="Kraft T."/>
            <person name="Schulz B."/>
            <person name="Stadler P.F."/>
            <person name="Schmidt T."/>
            <person name="Gabaldon T."/>
            <person name="Lehrach H."/>
            <person name="Weisshaar B."/>
            <person name="Himmelbauer H."/>
        </authorList>
    </citation>
    <scope>NUCLEOTIDE SEQUENCE [LARGE SCALE GENOMIC DNA]</scope>
    <source>
        <tissue evidence="3">Taproot</tissue>
    </source>
</reference>
<dbReference type="EMBL" id="KQ091172">
    <property type="protein sequence ID" value="KMS94696.1"/>
    <property type="molecule type" value="Genomic_DNA"/>
</dbReference>
<gene>
    <name evidence="3" type="ORF">BVRB_016190</name>
</gene>
<keyword evidence="2" id="KW-0067">ATP-binding</keyword>
<proteinExistence type="predicted"/>
<sequence length="209" mass="23294">RSCEVQKEDFTKTEDDLKSLQSVGQIIGEVLRPLDNERLIVKASSGPRYVLDLEHGNETLVHGRRLLWVDPVVYNMLHEDPRNTSYSAVGGLSDQIRELKESRELPLMNPELFLRVPRLLPSSVSSSGRHKIRPPLRQICFFRALSSQTSDLLHVHHLYGLWLIVTCSLVESDARVLSAADFCGSFCCQQSGYGDAGGLFPFQPTGSGA</sequence>
<dbReference type="InterPro" id="IPR012340">
    <property type="entry name" value="NA-bd_OB-fold"/>
</dbReference>
<dbReference type="Gene3D" id="2.40.50.140">
    <property type="entry name" value="Nucleic acid-binding proteins"/>
    <property type="match status" value="1"/>
</dbReference>
<keyword evidence="4" id="KW-1185">Reference proteome</keyword>
<feature type="non-terminal residue" evidence="3">
    <location>
        <position position="209"/>
    </location>
</feature>
<feature type="non-terminal residue" evidence="3">
    <location>
        <position position="1"/>
    </location>
</feature>